<proteinExistence type="predicted"/>
<keyword evidence="1" id="KW-0472">Membrane</keyword>
<organism evidence="2 3">
    <name type="scientific">Clitoria ternatea</name>
    <name type="common">Butterfly pea</name>
    <dbReference type="NCBI Taxonomy" id="43366"/>
    <lineage>
        <taxon>Eukaryota</taxon>
        <taxon>Viridiplantae</taxon>
        <taxon>Streptophyta</taxon>
        <taxon>Embryophyta</taxon>
        <taxon>Tracheophyta</taxon>
        <taxon>Spermatophyta</taxon>
        <taxon>Magnoliopsida</taxon>
        <taxon>eudicotyledons</taxon>
        <taxon>Gunneridae</taxon>
        <taxon>Pentapetalae</taxon>
        <taxon>rosids</taxon>
        <taxon>fabids</taxon>
        <taxon>Fabales</taxon>
        <taxon>Fabaceae</taxon>
        <taxon>Papilionoideae</taxon>
        <taxon>50 kb inversion clade</taxon>
        <taxon>NPAAA clade</taxon>
        <taxon>indigoferoid/millettioid clade</taxon>
        <taxon>Phaseoleae</taxon>
        <taxon>Clitoria</taxon>
    </lineage>
</organism>
<protein>
    <recommendedName>
        <fullName evidence="4">Transmembrane protein</fullName>
    </recommendedName>
</protein>
<dbReference type="GO" id="GO:0006888">
    <property type="term" value="P:endoplasmic reticulum to Golgi vesicle-mediated transport"/>
    <property type="evidence" value="ECO:0007669"/>
    <property type="project" value="TreeGrafter"/>
</dbReference>
<evidence type="ECO:0000313" key="2">
    <source>
        <dbReference type="EMBL" id="KAK7300052.1"/>
    </source>
</evidence>
<evidence type="ECO:0000313" key="3">
    <source>
        <dbReference type="Proteomes" id="UP001359559"/>
    </source>
</evidence>
<dbReference type="AlphaFoldDB" id="A0AAN9JLE2"/>
<evidence type="ECO:0008006" key="4">
    <source>
        <dbReference type="Google" id="ProtNLM"/>
    </source>
</evidence>
<dbReference type="GO" id="GO:0070973">
    <property type="term" value="P:protein localization to endoplasmic reticulum exit site"/>
    <property type="evidence" value="ECO:0007669"/>
    <property type="project" value="TreeGrafter"/>
</dbReference>
<name>A0AAN9JLE2_CLITE</name>
<gene>
    <name evidence="2" type="ORF">RJT34_10884</name>
</gene>
<keyword evidence="1" id="KW-0812">Transmembrane</keyword>
<dbReference type="EMBL" id="JAYKXN010000003">
    <property type="protein sequence ID" value="KAK7300052.1"/>
    <property type="molecule type" value="Genomic_DNA"/>
</dbReference>
<dbReference type="InterPro" id="IPR008417">
    <property type="entry name" value="BAP29/BAP31"/>
</dbReference>
<dbReference type="Proteomes" id="UP001359559">
    <property type="component" value="Unassembled WGS sequence"/>
</dbReference>
<sequence>MRFLFSAVGYNIFVCEIEDYFWSILSLYLHPRNQPSINSTKMIQLLFSLLIIQMALILILSFANPIRNLLATGLDLLKQGRATLVTKTVAATMVLVFGSTIYTMTKIQNRSKGSGIVNPTDEVLMANRLLEAFLLGFSLFLGLVIDRQHYYVREINLLRKTLEIARKQNVNPEISKKRVKEETQKTNVNSSGTLGGFSCGGKVNGGDIGIAGGFGGGSSGTLGGFSCGGKVGEDGDIGIAGGFGGGNSGTLGGFSWGGKVGEGGDIGIAGGFGGGSSGTLGGFSCGGKVGEDGDIGMAGGFGGGNSGTLGGFSCGGRVGEGGDIGIAGGFGGGSSGTLGGFSCAAHKPSTHNLPMGHAFPHLPQFKGFTYMFKHKRLQHCLAKVHLTPHSPQLSGSVVKSTHRSPQHTVLGGNSPLEQIHGLVLHPINWFSSFFGEDDTLAFMPGVEFPSIWISNRSSKVIIRTKGCACGVILRKWATNVGYLFLYMEVYVIIYNFLFKQVNMGHVFLV</sequence>
<dbReference type="PANTHER" id="PTHR12701:SF48">
    <property type="entry name" value="ENDOPLASMIC RETICULUM TRANSMEMBRANE PROTEIN"/>
    <property type="match status" value="1"/>
</dbReference>
<feature type="transmembrane region" description="Helical" evidence="1">
    <location>
        <begin position="42"/>
        <end position="63"/>
    </location>
</feature>
<comment type="caution">
    <text evidence="2">The sequence shown here is derived from an EMBL/GenBank/DDBJ whole genome shotgun (WGS) entry which is preliminary data.</text>
</comment>
<dbReference type="PANTHER" id="PTHR12701">
    <property type="entry name" value="BCR-ASSOCIATED PROTEIN, BAP"/>
    <property type="match status" value="1"/>
</dbReference>
<keyword evidence="1" id="KW-1133">Transmembrane helix</keyword>
<dbReference type="GO" id="GO:0005789">
    <property type="term" value="C:endoplasmic reticulum membrane"/>
    <property type="evidence" value="ECO:0007669"/>
    <property type="project" value="TreeGrafter"/>
</dbReference>
<feature type="transmembrane region" description="Helical" evidence="1">
    <location>
        <begin position="84"/>
        <end position="105"/>
    </location>
</feature>
<reference evidence="2 3" key="1">
    <citation type="submission" date="2024-01" db="EMBL/GenBank/DDBJ databases">
        <title>The genomes of 5 underutilized Papilionoideae crops provide insights into root nodulation and disease resistance.</title>
        <authorList>
            <person name="Yuan L."/>
        </authorList>
    </citation>
    <scope>NUCLEOTIDE SEQUENCE [LARGE SCALE GENOMIC DNA]</scope>
    <source>
        <strain evidence="2">LY-2023</strain>
        <tissue evidence="2">Leaf</tissue>
    </source>
</reference>
<evidence type="ECO:0000256" key="1">
    <source>
        <dbReference type="SAM" id="Phobius"/>
    </source>
</evidence>
<dbReference type="GO" id="GO:0006886">
    <property type="term" value="P:intracellular protein transport"/>
    <property type="evidence" value="ECO:0007669"/>
    <property type="project" value="InterPro"/>
</dbReference>
<feature type="transmembrane region" description="Helical" evidence="1">
    <location>
        <begin position="125"/>
        <end position="145"/>
    </location>
</feature>
<feature type="transmembrane region" description="Helical" evidence="1">
    <location>
        <begin position="480"/>
        <end position="498"/>
    </location>
</feature>
<accession>A0AAN9JLE2</accession>
<keyword evidence="3" id="KW-1185">Reference proteome</keyword>